<dbReference type="NCBIfam" id="NF002183">
    <property type="entry name" value="PRK01029.1"/>
    <property type="match status" value="1"/>
</dbReference>
<dbReference type="OrthoDB" id="108903at2"/>
<comment type="similarity">
    <text evidence="2">Belongs to the TolB family.</text>
</comment>
<evidence type="ECO:0000256" key="1">
    <source>
        <dbReference type="ARBA" id="ARBA00004418"/>
    </source>
</evidence>
<organism evidence="5 6">
    <name type="scientific">Chlamydia serpentis</name>
    <dbReference type="NCBI Taxonomy" id="1967782"/>
    <lineage>
        <taxon>Bacteria</taxon>
        <taxon>Pseudomonadati</taxon>
        <taxon>Chlamydiota</taxon>
        <taxon>Chlamydiia</taxon>
        <taxon>Chlamydiales</taxon>
        <taxon>Chlamydiaceae</taxon>
        <taxon>Chlamydia/Chlamydophila group</taxon>
        <taxon>Chlamydia</taxon>
    </lineage>
</organism>
<keyword evidence="6" id="KW-1185">Reference proteome</keyword>
<sequence length="433" mass="48089">MLRQLCFQILFFCFASLLNVNAKELEVLVRSEHTMLPIHISCYTDTKDPKIQKYLHSLTEIFSNDLALGDCLQPVAKSKEAPNTLTLSLRLDSPQLSVLLVQSSKAPVTLCSFSISQNLSIDRQKIHLAADTVHYALTGISGISSGKIIFALSNTDKNQELKQGELWTVDYDGKNLAPLTAESSLSITPKWVGIGSSFPFFYVSYKYGIPKIFLSSLENKEGKKVLPLKGNQFMPTFSPRKKLLAFIADTYGNPDLFIQPFSLTTGPIGRPRRLLDQSFGTQGNPSFNPEGSKIVFISNKDGRPRLYIMSVEPEPQAPRLLTKKYRNSSCPAWSPDGKKIAFCSVIKGVRQICIYDLSSGEDYQLTTSPINKENPSWAIDSRHLVFSAGTPGESELYLISLVTKKTKKIAIGTGEKRFPSWGAFPSLSTKRIL</sequence>
<evidence type="ECO:0000313" key="6">
    <source>
        <dbReference type="Proteomes" id="UP000244926"/>
    </source>
</evidence>
<evidence type="ECO:0000256" key="3">
    <source>
        <dbReference type="ARBA" id="ARBA00018228"/>
    </source>
</evidence>
<dbReference type="SUPFAM" id="SSF69304">
    <property type="entry name" value="Tricorn protease N-terminal domain"/>
    <property type="match status" value="1"/>
</dbReference>
<dbReference type="RefSeq" id="WP_108896839.1">
    <property type="nucleotide sequence ID" value="NZ_LT993738.1"/>
</dbReference>
<protein>
    <recommendedName>
        <fullName evidence="3">Protein TolB homolog</fullName>
    </recommendedName>
</protein>
<keyword evidence="4" id="KW-0732">Signal</keyword>
<dbReference type="PANTHER" id="PTHR36842:SF1">
    <property type="entry name" value="PROTEIN TOLB"/>
    <property type="match status" value="1"/>
</dbReference>
<name>A0A2R8FC58_9CHLA</name>
<dbReference type="InterPro" id="IPR011659">
    <property type="entry name" value="WD40"/>
</dbReference>
<evidence type="ECO:0000313" key="5">
    <source>
        <dbReference type="EMBL" id="SPN73896.1"/>
    </source>
</evidence>
<accession>A0A2R8FC58</accession>
<gene>
    <name evidence="5" type="primary">tolB</name>
    <name evidence="5" type="ORF">C10C_0753</name>
</gene>
<dbReference type="Pfam" id="PF07676">
    <property type="entry name" value="PD40"/>
    <property type="match status" value="4"/>
</dbReference>
<dbReference type="InterPro" id="IPR011042">
    <property type="entry name" value="6-blade_b-propeller_TolB-like"/>
</dbReference>
<feature type="signal peptide" evidence="4">
    <location>
        <begin position="1"/>
        <end position="22"/>
    </location>
</feature>
<reference evidence="6" key="1">
    <citation type="submission" date="2017-11" db="EMBL/GenBank/DDBJ databases">
        <authorList>
            <person name="Seth-Smith MB H."/>
        </authorList>
    </citation>
    <scope>NUCLEOTIDE SEQUENCE [LARGE SCALE GENOMIC DNA]</scope>
</reference>
<dbReference type="EMBL" id="LT993738">
    <property type="protein sequence ID" value="SPN73896.1"/>
    <property type="molecule type" value="Genomic_DNA"/>
</dbReference>
<dbReference type="Gene3D" id="2.120.10.30">
    <property type="entry name" value="TolB, C-terminal domain"/>
    <property type="match status" value="2"/>
</dbReference>
<feature type="chain" id="PRO_5015356641" description="Protein TolB homolog" evidence="4">
    <location>
        <begin position="23"/>
        <end position="433"/>
    </location>
</feature>
<dbReference type="PANTHER" id="PTHR36842">
    <property type="entry name" value="PROTEIN TOLB HOMOLOG"/>
    <property type="match status" value="1"/>
</dbReference>
<dbReference type="KEGG" id="csee:C10C_0753"/>
<evidence type="ECO:0000256" key="2">
    <source>
        <dbReference type="ARBA" id="ARBA00009820"/>
    </source>
</evidence>
<dbReference type="GO" id="GO:0042597">
    <property type="term" value="C:periplasmic space"/>
    <property type="evidence" value="ECO:0007669"/>
    <property type="project" value="UniProtKB-SubCell"/>
</dbReference>
<proteinExistence type="inferred from homology"/>
<dbReference type="Proteomes" id="UP000244926">
    <property type="component" value="Chromosome I"/>
</dbReference>
<comment type="subcellular location">
    <subcellularLocation>
        <location evidence="1">Periplasm</location>
    </subcellularLocation>
</comment>
<dbReference type="AlphaFoldDB" id="A0A2R8FC58"/>
<evidence type="ECO:0000256" key="4">
    <source>
        <dbReference type="SAM" id="SignalP"/>
    </source>
</evidence>